<evidence type="ECO:0000256" key="3">
    <source>
        <dbReference type="ARBA" id="ARBA00017144"/>
    </source>
</evidence>
<evidence type="ECO:0000256" key="5">
    <source>
        <dbReference type="ARBA" id="ARBA00022727"/>
    </source>
</evidence>
<evidence type="ECO:0000256" key="4">
    <source>
        <dbReference type="ARBA" id="ARBA00022679"/>
    </source>
</evidence>
<dbReference type="AlphaFoldDB" id="A0A0C1QZF8"/>
<dbReference type="Pfam" id="PF02223">
    <property type="entry name" value="Thymidylate_kin"/>
    <property type="match status" value="1"/>
</dbReference>
<dbReference type="GO" id="GO:0006235">
    <property type="term" value="P:dTTP biosynthetic process"/>
    <property type="evidence" value="ECO:0007669"/>
    <property type="project" value="UniProtKB-UniRule"/>
</dbReference>
<comment type="catalytic activity">
    <reaction evidence="10 12">
        <text>dTMP + ATP = dTDP + ADP</text>
        <dbReference type="Rhea" id="RHEA:13517"/>
        <dbReference type="ChEBI" id="CHEBI:30616"/>
        <dbReference type="ChEBI" id="CHEBI:58369"/>
        <dbReference type="ChEBI" id="CHEBI:63528"/>
        <dbReference type="ChEBI" id="CHEBI:456216"/>
        <dbReference type="EC" id="2.7.4.9"/>
    </reaction>
</comment>
<evidence type="ECO:0000256" key="6">
    <source>
        <dbReference type="ARBA" id="ARBA00022741"/>
    </source>
</evidence>
<dbReference type="GO" id="GO:0006233">
    <property type="term" value="P:dTDP biosynthetic process"/>
    <property type="evidence" value="ECO:0007669"/>
    <property type="project" value="InterPro"/>
</dbReference>
<dbReference type="EMBL" id="JSWE01000096">
    <property type="protein sequence ID" value="KIE05420.1"/>
    <property type="molecule type" value="Genomic_DNA"/>
</dbReference>
<dbReference type="OrthoDB" id="9774907at2"/>
<comment type="similarity">
    <text evidence="1 12">Belongs to the thymidylate kinase family.</text>
</comment>
<dbReference type="STRING" id="86105.NF27_DT01940"/>
<keyword evidence="15" id="KW-1185">Reference proteome</keyword>
<organism evidence="14 15">
    <name type="scientific">Candidatus Jidaibacter acanthamoebae</name>
    <dbReference type="NCBI Taxonomy" id="86105"/>
    <lineage>
        <taxon>Bacteria</taxon>
        <taxon>Pseudomonadati</taxon>
        <taxon>Pseudomonadota</taxon>
        <taxon>Alphaproteobacteria</taxon>
        <taxon>Rickettsiales</taxon>
        <taxon>Candidatus Midichloriaceae</taxon>
        <taxon>Candidatus Jidaibacter</taxon>
    </lineage>
</organism>
<dbReference type="FunFam" id="3.40.50.300:FF:000225">
    <property type="entry name" value="Thymidylate kinase"/>
    <property type="match status" value="1"/>
</dbReference>
<evidence type="ECO:0000256" key="8">
    <source>
        <dbReference type="ARBA" id="ARBA00022840"/>
    </source>
</evidence>
<evidence type="ECO:0000256" key="9">
    <source>
        <dbReference type="ARBA" id="ARBA00029962"/>
    </source>
</evidence>
<dbReference type="PANTHER" id="PTHR10344:SF4">
    <property type="entry name" value="UMP-CMP KINASE 2, MITOCHONDRIAL"/>
    <property type="match status" value="1"/>
</dbReference>
<evidence type="ECO:0000256" key="10">
    <source>
        <dbReference type="ARBA" id="ARBA00048743"/>
    </source>
</evidence>
<keyword evidence="8 12" id="KW-0067">ATP-binding</keyword>
<reference evidence="14 15" key="1">
    <citation type="submission" date="2014-11" db="EMBL/GenBank/DDBJ databases">
        <title>A Rickettsiales Symbiont of Amoebae With Ancient Features.</title>
        <authorList>
            <person name="Schulz F."/>
            <person name="Martijn J."/>
            <person name="Wascher F."/>
            <person name="Kostanjsek R."/>
            <person name="Ettema T.J."/>
            <person name="Horn M."/>
        </authorList>
    </citation>
    <scope>NUCLEOTIDE SEQUENCE [LARGE SCALE GENOMIC DNA]</scope>
    <source>
        <strain evidence="14 15">UWC36</strain>
    </source>
</reference>
<comment type="function">
    <text evidence="11 12">Phosphorylation of dTMP to form dTDP in both de novo and salvage pathways of dTTP synthesis.</text>
</comment>
<dbReference type="GO" id="GO:0006227">
    <property type="term" value="P:dUDP biosynthetic process"/>
    <property type="evidence" value="ECO:0007669"/>
    <property type="project" value="TreeGrafter"/>
</dbReference>
<evidence type="ECO:0000259" key="13">
    <source>
        <dbReference type="Pfam" id="PF02223"/>
    </source>
</evidence>
<evidence type="ECO:0000256" key="12">
    <source>
        <dbReference type="HAMAP-Rule" id="MF_00165"/>
    </source>
</evidence>
<dbReference type="CDD" id="cd01672">
    <property type="entry name" value="TMPK"/>
    <property type="match status" value="1"/>
</dbReference>
<dbReference type="HAMAP" id="MF_00165">
    <property type="entry name" value="Thymidylate_kinase"/>
    <property type="match status" value="1"/>
</dbReference>
<protein>
    <recommendedName>
        <fullName evidence="3 12">Thymidylate kinase</fullName>
        <ecNumber evidence="2 12">2.7.4.9</ecNumber>
    </recommendedName>
    <alternativeName>
        <fullName evidence="9 12">dTMP kinase</fullName>
    </alternativeName>
</protein>
<dbReference type="EC" id="2.7.4.9" evidence="2 12"/>
<gene>
    <name evidence="14" type="primary">tmk_2</name>
    <name evidence="12" type="synonym">tmk</name>
    <name evidence="14" type="ORF">NF27_DT01940</name>
</gene>
<keyword evidence="7 12" id="KW-0418">Kinase</keyword>
<accession>A0A0C1QZF8</accession>
<dbReference type="GO" id="GO:0005829">
    <property type="term" value="C:cytosol"/>
    <property type="evidence" value="ECO:0007669"/>
    <property type="project" value="TreeGrafter"/>
</dbReference>
<dbReference type="InterPro" id="IPR027417">
    <property type="entry name" value="P-loop_NTPase"/>
</dbReference>
<feature type="binding site" evidence="12">
    <location>
        <begin position="7"/>
        <end position="14"/>
    </location>
    <ligand>
        <name>ATP</name>
        <dbReference type="ChEBI" id="CHEBI:30616"/>
    </ligand>
</feature>
<keyword evidence="4 12" id="KW-0808">Transferase</keyword>
<name>A0A0C1QZF8_9RICK</name>
<dbReference type="GO" id="GO:0005524">
    <property type="term" value="F:ATP binding"/>
    <property type="evidence" value="ECO:0007669"/>
    <property type="project" value="UniProtKB-UniRule"/>
</dbReference>
<dbReference type="InterPro" id="IPR018095">
    <property type="entry name" value="Thymidylate_kin_CS"/>
</dbReference>
<keyword evidence="5 12" id="KW-0545">Nucleotide biosynthesis</keyword>
<evidence type="ECO:0000256" key="2">
    <source>
        <dbReference type="ARBA" id="ARBA00012980"/>
    </source>
</evidence>
<evidence type="ECO:0000313" key="14">
    <source>
        <dbReference type="EMBL" id="KIE05420.1"/>
    </source>
</evidence>
<feature type="domain" description="Thymidylate kinase-like" evidence="13">
    <location>
        <begin position="5"/>
        <end position="194"/>
    </location>
</feature>
<evidence type="ECO:0000256" key="1">
    <source>
        <dbReference type="ARBA" id="ARBA00009776"/>
    </source>
</evidence>
<comment type="caution">
    <text evidence="14">The sequence shown here is derived from an EMBL/GenBank/DDBJ whole genome shotgun (WGS) entry which is preliminary data.</text>
</comment>
<dbReference type="Proteomes" id="UP000031258">
    <property type="component" value="Unassembled WGS sequence"/>
</dbReference>
<dbReference type="InterPro" id="IPR018094">
    <property type="entry name" value="Thymidylate_kinase"/>
</dbReference>
<evidence type="ECO:0000256" key="7">
    <source>
        <dbReference type="ARBA" id="ARBA00022777"/>
    </source>
</evidence>
<dbReference type="RefSeq" id="WP_039456524.1">
    <property type="nucleotide sequence ID" value="NZ_JSWE01000096.1"/>
</dbReference>
<evidence type="ECO:0000313" key="15">
    <source>
        <dbReference type="Proteomes" id="UP000031258"/>
    </source>
</evidence>
<dbReference type="Gene3D" id="3.40.50.300">
    <property type="entry name" value="P-loop containing nucleotide triphosphate hydrolases"/>
    <property type="match status" value="1"/>
</dbReference>
<proteinExistence type="inferred from homology"/>
<dbReference type="PANTHER" id="PTHR10344">
    <property type="entry name" value="THYMIDYLATE KINASE"/>
    <property type="match status" value="1"/>
</dbReference>
<dbReference type="PROSITE" id="PS01331">
    <property type="entry name" value="THYMIDYLATE_KINASE"/>
    <property type="match status" value="1"/>
</dbReference>
<keyword evidence="6 12" id="KW-0547">Nucleotide-binding</keyword>
<evidence type="ECO:0000256" key="11">
    <source>
        <dbReference type="ARBA" id="ARBA00057735"/>
    </source>
</evidence>
<sequence>MFITFEGGEGCGKSTQAKFLKKYLESKSKKVALTREPGGTEFAEKLREVLLSGEGISDPLTEFLLLSVARRDHVINFIKPKLMDGEVVISDRFIDSSFVYQGYLKELPLNVIEQITRLSIGDFMPDITLFLTIDSEISMKRVVENRQVQTYYDKKDISFHTKINDSFLDLAKSYKSRIKVIDAAGSQEEVFERIKNVIDEKIE</sequence>
<dbReference type="GO" id="GO:0004798">
    <property type="term" value="F:dTMP kinase activity"/>
    <property type="evidence" value="ECO:0007669"/>
    <property type="project" value="UniProtKB-UniRule"/>
</dbReference>
<dbReference type="SUPFAM" id="SSF52540">
    <property type="entry name" value="P-loop containing nucleoside triphosphate hydrolases"/>
    <property type="match status" value="1"/>
</dbReference>
<dbReference type="PATRIC" id="fig|86105.3.peg.996"/>
<dbReference type="NCBIfam" id="TIGR00041">
    <property type="entry name" value="DTMP_kinase"/>
    <property type="match status" value="1"/>
</dbReference>
<dbReference type="InterPro" id="IPR039430">
    <property type="entry name" value="Thymidylate_kin-like_dom"/>
</dbReference>